<proteinExistence type="inferred from homology"/>
<gene>
    <name evidence="7" type="primary">argH</name>
    <name evidence="10" type="ORF">DGI_2160</name>
</gene>
<name>T2GBF2_MEGG1</name>
<evidence type="ECO:0000256" key="3">
    <source>
        <dbReference type="ARBA" id="ARBA00012338"/>
    </source>
</evidence>
<evidence type="ECO:0000256" key="6">
    <source>
        <dbReference type="ARBA" id="ARBA00023239"/>
    </source>
</evidence>
<dbReference type="UniPathway" id="UPA00068">
    <property type="reaction ID" value="UER00114"/>
</dbReference>
<feature type="domain" description="Argininosuccinate lyase C-terminal" evidence="9">
    <location>
        <begin position="368"/>
        <end position="436"/>
    </location>
</feature>
<dbReference type="PANTHER" id="PTHR43814">
    <property type="entry name" value="ARGININOSUCCINATE LYASE"/>
    <property type="match status" value="1"/>
</dbReference>
<dbReference type="PRINTS" id="PR00149">
    <property type="entry name" value="FUMRATELYASE"/>
</dbReference>
<evidence type="ECO:0000256" key="5">
    <source>
        <dbReference type="ARBA" id="ARBA00022605"/>
    </source>
</evidence>
<dbReference type="eggNOG" id="COG0165">
    <property type="taxonomic scope" value="Bacteria"/>
</dbReference>
<dbReference type="SUPFAM" id="SSF48557">
    <property type="entry name" value="L-aspartase-like"/>
    <property type="match status" value="1"/>
</dbReference>
<dbReference type="InterPro" id="IPR000362">
    <property type="entry name" value="Fumarate_lyase_fam"/>
</dbReference>
<evidence type="ECO:0000313" key="11">
    <source>
        <dbReference type="Proteomes" id="UP000016587"/>
    </source>
</evidence>
<dbReference type="FunFam" id="1.10.40.30:FF:000001">
    <property type="entry name" value="Argininosuccinate lyase"/>
    <property type="match status" value="1"/>
</dbReference>
<dbReference type="InterPro" id="IPR008948">
    <property type="entry name" value="L-Aspartase-like"/>
</dbReference>
<keyword evidence="11" id="KW-1185">Reference proteome</keyword>
<comment type="pathway">
    <text evidence="2 7">Amino-acid biosynthesis; L-arginine biosynthesis; L-arginine from L-ornithine and carbamoyl phosphate: step 3/3.</text>
</comment>
<dbReference type="GO" id="GO:0042450">
    <property type="term" value="P:L-arginine biosynthetic process via ornithine"/>
    <property type="evidence" value="ECO:0007669"/>
    <property type="project" value="UniProtKB-UniRule"/>
</dbReference>
<comment type="catalytic activity">
    <reaction evidence="1 7">
        <text>2-(N(omega)-L-arginino)succinate = fumarate + L-arginine</text>
        <dbReference type="Rhea" id="RHEA:24020"/>
        <dbReference type="ChEBI" id="CHEBI:29806"/>
        <dbReference type="ChEBI" id="CHEBI:32682"/>
        <dbReference type="ChEBI" id="CHEBI:57472"/>
        <dbReference type="EC" id="4.3.2.1"/>
    </reaction>
</comment>
<comment type="similarity">
    <text evidence="7">Belongs to the lyase 1 family. Argininosuccinate lyase subfamily.</text>
</comment>
<dbReference type="Pfam" id="PF14698">
    <property type="entry name" value="ASL_C2"/>
    <property type="match status" value="1"/>
</dbReference>
<dbReference type="InterPro" id="IPR022761">
    <property type="entry name" value="Fumarate_lyase_N"/>
</dbReference>
<reference evidence="10 11" key="1">
    <citation type="journal article" date="2013" name="J. Bacteriol.">
        <title>Roles of HynAB and Ech, the only two hydrogenases found in the model sulfate reducer Desulfovibrio gigas.</title>
        <authorList>
            <person name="Morais-Silva F.O."/>
            <person name="Santos C.I."/>
            <person name="Rodrigues R."/>
            <person name="Pereira I.A."/>
            <person name="Rodrigues-Pousada C."/>
        </authorList>
    </citation>
    <scope>NUCLEOTIDE SEQUENCE [LARGE SCALE GENOMIC DNA]</scope>
    <source>
        <strain evidence="11">ATCC 19364 / DSM 1382 / NCIMB 9332 / VKM B-1759</strain>
    </source>
</reference>
<dbReference type="HOGENOM" id="CLU_027272_2_3_7"/>
<dbReference type="PATRIC" id="fig|1121448.10.peg.2115"/>
<dbReference type="CDD" id="cd01359">
    <property type="entry name" value="Argininosuccinate_lyase"/>
    <property type="match status" value="1"/>
</dbReference>
<dbReference type="Proteomes" id="UP000016587">
    <property type="component" value="Chromosome"/>
</dbReference>
<evidence type="ECO:0000313" key="10">
    <source>
        <dbReference type="EMBL" id="AGW13920.1"/>
    </source>
</evidence>
<dbReference type="NCBIfam" id="TIGR00838">
    <property type="entry name" value="argH"/>
    <property type="match status" value="1"/>
</dbReference>
<dbReference type="InterPro" id="IPR029419">
    <property type="entry name" value="Arg_succ_lyase_C"/>
</dbReference>
<dbReference type="RefSeq" id="WP_021760852.1">
    <property type="nucleotide sequence ID" value="NC_022444.1"/>
</dbReference>
<evidence type="ECO:0000259" key="8">
    <source>
        <dbReference type="Pfam" id="PF00206"/>
    </source>
</evidence>
<keyword evidence="5 7" id="KW-0028">Amino-acid biosynthesis</keyword>
<keyword evidence="4 7" id="KW-0055">Arginine biosynthesis</keyword>
<comment type="subcellular location">
    <subcellularLocation>
        <location evidence="7">Cytoplasm</location>
    </subcellularLocation>
</comment>
<dbReference type="Pfam" id="PF00206">
    <property type="entry name" value="Lyase_1"/>
    <property type="match status" value="1"/>
</dbReference>
<dbReference type="FunFam" id="1.20.200.10:FF:000015">
    <property type="entry name" value="argininosuccinate lyase isoform X2"/>
    <property type="match status" value="1"/>
</dbReference>
<dbReference type="FunFam" id="1.10.275.10:FF:000002">
    <property type="entry name" value="Argininosuccinate lyase"/>
    <property type="match status" value="1"/>
</dbReference>
<dbReference type="PROSITE" id="PS00163">
    <property type="entry name" value="FUMARATE_LYASES"/>
    <property type="match status" value="1"/>
</dbReference>
<evidence type="ECO:0000256" key="1">
    <source>
        <dbReference type="ARBA" id="ARBA00000985"/>
    </source>
</evidence>
<accession>T2GBF2</accession>
<evidence type="ECO:0000256" key="4">
    <source>
        <dbReference type="ARBA" id="ARBA00022571"/>
    </source>
</evidence>
<dbReference type="Gene3D" id="1.10.40.30">
    <property type="entry name" value="Fumarase/aspartase (C-terminal domain)"/>
    <property type="match status" value="1"/>
</dbReference>
<dbReference type="HAMAP" id="MF_00006">
    <property type="entry name" value="Arg_succ_lyase"/>
    <property type="match status" value="1"/>
</dbReference>
<dbReference type="GO" id="GO:0004056">
    <property type="term" value="F:argininosuccinate lyase activity"/>
    <property type="evidence" value="ECO:0007669"/>
    <property type="project" value="UniProtKB-UniRule"/>
</dbReference>
<dbReference type="InterPro" id="IPR020557">
    <property type="entry name" value="Fumarate_lyase_CS"/>
</dbReference>
<evidence type="ECO:0000259" key="9">
    <source>
        <dbReference type="Pfam" id="PF14698"/>
    </source>
</evidence>
<protein>
    <recommendedName>
        <fullName evidence="3 7">Argininosuccinate lyase</fullName>
        <shortName evidence="7">ASAL</shortName>
        <ecNumber evidence="3 7">4.3.2.1</ecNumber>
    </recommendedName>
    <alternativeName>
        <fullName evidence="7">Arginosuccinase</fullName>
    </alternativeName>
</protein>
<dbReference type="GO" id="GO:0005829">
    <property type="term" value="C:cytosol"/>
    <property type="evidence" value="ECO:0007669"/>
    <property type="project" value="TreeGrafter"/>
</dbReference>
<dbReference type="Gene3D" id="1.20.200.10">
    <property type="entry name" value="Fumarase/aspartase (Central domain)"/>
    <property type="match status" value="1"/>
</dbReference>
<feature type="domain" description="Fumarate lyase N-terminal" evidence="8">
    <location>
        <begin position="11"/>
        <end position="305"/>
    </location>
</feature>
<keyword evidence="7" id="KW-0963">Cytoplasm</keyword>
<dbReference type="InterPro" id="IPR009049">
    <property type="entry name" value="Argininosuccinate_lyase"/>
</dbReference>
<organism evidence="10 11">
    <name type="scientific">Megalodesulfovibrio gigas (strain ATCC 19364 / DSM 1382 / NCIMB 9332 / VKM B-1759)</name>
    <name type="common">Desulfovibrio gigas</name>
    <dbReference type="NCBI Taxonomy" id="1121448"/>
    <lineage>
        <taxon>Bacteria</taxon>
        <taxon>Pseudomonadati</taxon>
        <taxon>Thermodesulfobacteriota</taxon>
        <taxon>Desulfovibrionia</taxon>
        <taxon>Desulfovibrionales</taxon>
        <taxon>Desulfovibrionaceae</taxon>
        <taxon>Megalodesulfovibrio</taxon>
    </lineage>
</organism>
<dbReference type="PRINTS" id="PR00145">
    <property type="entry name" value="ARGSUCLYASE"/>
</dbReference>
<dbReference type="PANTHER" id="PTHR43814:SF1">
    <property type="entry name" value="ARGININOSUCCINATE LYASE"/>
    <property type="match status" value="1"/>
</dbReference>
<dbReference type="KEGG" id="dgg:DGI_2160"/>
<dbReference type="EC" id="4.3.2.1" evidence="3 7"/>
<evidence type="ECO:0000256" key="7">
    <source>
        <dbReference type="HAMAP-Rule" id="MF_00006"/>
    </source>
</evidence>
<dbReference type="InterPro" id="IPR024083">
    <property type="entry name" value="Fumarase/histidase_N"/>
</dbReference>
<sequence length="462" mass="50646">MNGQAGKLWGGRFEGESLQAVEAFTESVSFDNALAFHDIRGSQAHARMLAAQGVISSDDAASIVAGLDQIRGEIERGEFVWRVEREDVHMNIEARLTELVGDAGKRLHTGRSRNDQVALDFRLFVDERLADWARLLKAVIRSFLAQAREHVETLLPGCTHFQPAQPVTLAQHLLAYAWMFSRDIERIEDCRKRVQISPLGAGALAGTTYPLNPLAVAQDLGWERAFANSMDAVSDRDFVLESLFIGSVVMAHLSRLSEEIILWAAPQFGFVTLPDAYATGSSIMPQKKNPDVAELTRGKTGRVYGDLMSLLTTVKGLPMTYNRDLQEDKEPFIDCDRTVSMSLTMAAGMVAALVYKPEPMAAALKKGFLNATELADYLVTKGLPFRDAHEVTGKLVKMAEVRGVGLEDLPLAEMQLQSALIEADVYPVLDCRAAVERRKIPGGPGRASVLHQIATLTALAAE</sequence>
<dbReference type="EMBL" id="CP006585">
    <property type="protein sequence ID" value="AGW13920.1"/>
    <property type="molecule type" value="Genomic_DNA"/>
</dbReference>
<evidence type="ECO:0000256" key="2">
    <source>
        <dbReference type="ARBA" id="ARBA00004941"/>
    </source>
</evidence>
<keyword evidence="6 7" id="KW-0456">Lyase</keyword>
<dbReference type="STRING" id="1121448.DGI_2160"/>
<dbReference type="Gene3D" id="1.10.275.10">
    <property type="entry name" value="Fumarase/aspartase (N-terminal domain)"/>
    <property type="match status" value="1"/>
</dbReference>
<dbReference type="AlphaFoldDB" id="T2GBF2"/>
<dbReference type="OrthoDB" id="9769623at2"/>
<reference evidence="11" key="2">
    <citation type="submission" date="2013-07" db="EMBL/GenBank/DDBJ databases">
        <authorList>
            <person name="Morais-Silva F.O."/>
            <person name="Rezende A.M."/>
            <person name="Pimentel C."/>
            <person name="Resende D.M."/>
            <person name="Santos C.I."/>
            <person name="Clemente C."/>
            <person name="de Oliveira L.M."/>
            <person name="da Silva S.M."/>
            <person name="Costa D.A."/>
            <person name="Varela-Raposo A."/>
            <person name="Horacio E.C.A."/>
            <person name="Matos M."/>
            <person name="Flores O."/>
            <person name="Ruiz J.C."/>
            <person name="Rodrigues-Pousada C."/>
        </authorList>
    </citation>
    <scope>NUCLEOTIDE SEQUENCE [LARGE SCALE GENOMIC DNA]</scope>
    <source>
        <strain evidence="11">ATCC 19364 / DSM 1382 / NCIMB 9332 / VKM B-1759</strain>
    </source>
</reference>